<protein>
    <recommendedName>
        <fullName evidence="6">Small ribosomal subunit protein mS33</fullName>
    </recommendedName>
</protein>
<dbReference type="Proteomes" id="UP000410492">
    <property type="component" value="Unassembled WGS sequence"/>
</dbReference>
<keyword evidence="5" id="KW-0687">Ribonucleoprotein</keyword>
<comment type="subcellular location">
    <subcellularLocation>
        <location evidence="1">Mitochondrion</location>
    </subcellularLocation>
</comment>
<reference evidence="8 9" key="1">
    <citation type="submission" date="2019-01" db="EMBL/GenBank/DDBJ databases">
        <authorList>
            <person name="Sayadi A."/>
        </authorList>
    </citation>
    <scope>NUCLEOTIDE SEQUENCE [LARGE SCALE GENOMIC DNA]</scope>
</reference>
<dbReference type="PANTHER" id="PTHR13362:SF2">
    <property type="entry name" value="SMALL RIBOSOMAL SUBUNIT PROTEIN MS33"/>
    <property type="match status" value="1"/>
</dbReference>
<name>A0A653DK79_CALMS</name>
<evidence type="ECO:0000313" key="8">
    <source>
        <dbReference type="EMBL" id="VEN59922.1"/>
    </source>
</evidence>
<evidence type="ECO:0000256" key="6">
    <source>
        <dbReference type="ARBA" id="ARBA00035132"/>
    </source>
</evidence>
<keyword evidence="9" id="KW-1185">Reference proteome</keyword>
<evidence type="ECO:0000313" key="9">
    <source>
        <dbReference type="Proteomes" id="UP000410492"/>
    </source>
</evidence>
<evidence type="ECO:0000256" key="7">
    <source>
        <dbReference type="SAM" id="MobiDB-lite"/>
    </source>
</evidence>
<dbReference type="OrthoDB" id="5980584at2759"/>
<feature type="compositionally biased region" description="Basic residues" evidence="7">
    <location>
        <begin position="100"/>
        <end position="109"/>
    </location>
</feature>
<organism evidence="8 9">
    <name type="scientific">Callosobruchus maculatus</name>
    <name type="common">Southern cowpea weevil</name>
    <name type="synonym">Pulse bruchid</name>
    <dbReference type="NCBI Taxonomy" id="64391"/>
    <lineage>
        <taxon>Eukaryota</taxon>
        <taxon>Metazoa</taxon>
        <taxon>Ecdysozoa</taxon>
        <taxon>Arthropoda</taxon>
        <taxon>Hexapoda</taxon>
        <taxon>Insecta</taxon>
        <taxon>Pterygota</taxon>
        <taxon>Neoptera</taxon>
        <taxon>Endopterygota</taxon>
        <taxon>Coleoptera</taxon>
        <taxon>Polyphaga</taxon>
        <taxon>Cucujiformia</taxon>
        <taxon>Chrysomeloidea</taxon>
        <taxon>Chrysomelidae</taxon>
        <taxon>Bruchinae</taxon>
        <taxon>Bruchini</taxon>
        <taxon>Callosobruchus</taxon>
    </lineage>
</organism>
<evidence type="ECO:0000256" key="3">
    <source>
        <dbReference type="ARBA" id="ARBA00022980"/>
    </source>
</evidence>
<feature type="region of interest" description="Disordered" evidence="7">
    <location>
        <begin position="100"/>
        <end position="123"/>
    </location>
</feature>
<dbReference type="GO" id="GO:0005840">
    <property type="term" value="C:ribosome"/>
    <property type="evidence" value="ECO:0007669"/>
    <property type="project" value="UniProtKB-KW"/>
</dbReference>
<evidence type="ECO:0000256" key="5">
    <source>
        <dbReference type="ARBA" id="ARBA00023274"/>
    </source>
</evidence>
<evidence type="ECO:0000256" key="1">
    <source>
        <dbReference type="ARBA" id="ARBA00004173"/>
    </source>
</evidence>
<keyword evidence="4" id="KW-0496">Mitochondrion</keyword>
<dbReference type="PANTHER" id="PTHR13362">
    <property type="entry name" value="MITOCHONDRIAL RIBOSOMAL PROTEIN S33"/>
    <property type="match status" value="1"/>
</dbReference>
<sequence length="123" mass="14608">MSNYAKYADLVKQSTEYARRMARLSNRIFGEVARPTNSKSMKVVKLFSEEPIHLRREVHAYYPRHIETGKLMMKLREYGLYRDEHADFKDEMDRMRALRGKPKHIRKTKAQREQEANSLTSST</sequence>
<dbReference type="EMBL" id="CAACVG010012229">
    <property type="protein sequence ID" value="VEN59922.1"/>
    <property type="molecule type" value="Genomic_DNA"/>
</dbReference>
<keyword evidence="3" id="KW-0689">Ribosomal protein</keyword>
<comment type="similarity">
    <text evidence="2">Belongs to the mitochondrion-specific ribosomal protein mS33 family.</text>
</comment>
<gene>
    <name evidence="8" type="ORF">CALMAC_LOCUS17768</name>
</gene>
<evidence type="ECO:0000256" key="4">
    <source>
        <dbReference type="ARBA" id="ARBA00023128"/>
    </source>
</evidence>
<dbReference type="Pfam" id="PF08293">
    <property type="entry name" value="MRP-S33"/>
    <property type="match status" value="1"/>
</dbReference>
<accession>A0A653DK79</accession>
<dbReference type="InterPro" id="IPR013219">
    <property type="entry name" value="Ribosomal_mS33"/>
</dbReference>
<proteinExistence type="inferred from homology"/>
<dbReference type="GO" id="GO:0005739">
    <property type="term" value="C:mitochondrion"/>
    <property type="evidence" value="ECO:0007669"/>
    <property type="project" value="UniProtKB-SubCell"/>
</dbReference>
<dbReference type="GO" id="GO:1990904">
    <property type="term" value="C:ribonucleoprotein complex"/>
    <property type="evidence" value="ECO:0007669"/>
    <property type="project" value="UniProtKB-KW"/>
</dbReference>
<dbReference type="AlphaFoldDB" id="A0A653DK79"/>
<evidence type="ECO:0000256" key="2">
    <source>
        <dbReference type="ARBA" id="ARBA00008970"/>
    </source>
</evidence>